<evidence type="ECO:0000313" key="2">
    <source>
        <dbReference type="EMBL" id="CBK79430.1"/>
    </source>
</evidence>
<evidence type="ECO:0000256" key="1">
    <source>
        <dbReference type="SAM" id="Phobius"/>
    </source>
</evidence>
<keyword evidence="1" id="KW-0812">Transmembrane</keyword>
<keyword evidence="1" id="KW-1133">Transmembrane helix</keyword>
<evidence type="ECO:0008006" key="4">
    <source>
        <dbReference type="Google" id="ProtNLM"/>
    </source>
</evidence>
<dbReference type="Proteomes" id="UP000008798">
    <property type="component" value="Chromosome"/>
</dbReference>
<dbReference type="KEGG" id="cct:CC1_05220"/>
<protein>
    <recommendedName>
        <fullName evidence="4">Transposase</fullName>
    </recommendedName>
</protein>
<evidence type="ECO:0000313" key="3">
    <source>
        <dbReference type="Proteomes" id="UP000008798"/>
    </source>
</evidence>
<organism evidence="2 3">
    <name type="scientific">Coprococcus catus GD/7</name>
    <dbReference type="NCBI Taxonomy" id="717962"/>
    <lineage>
        <taxon>Bacteria</taxon>
        <taxon>Bacillati</taxon>
        <taxon>Bacillota</taxon>
        <taxon>Clostridia</taxon>
        <taxon>Lachnospirales</taxon>
        <taxon>Lachnospiraceae</taxon>
        <taxon>Coprococcus</taxon>
    </lineage>
</organism>
<keyword evidence="1" id="KW-0472">Membrane</keyword>
<gene>
    <name evidence="2" type="ORF">CC1_05220</name>
</gene>
<accession>D4J509</accession>
<reference evidence="2 3" key="1">
    <citation type="submission" date="2010-03" db="EMBL/GenBank/DDBJ databases">
        <title>The genome sequence of Coprococcus catus GD/7.</title>
        <authorList>
            <consortium name="metaHIT consortium -- http://www.metahit.eu/"/>
            <person name="Pajon A."/>
            <person name="Turner K."/>
            <person name="Parkhill J."/>
            <person name="Duncan S."/>
            <person name="Flint H."/>
        </authorList>
    </citation>
    <scope>NUCLEOTIDE SEQUENCE [LARGE SCALE GENOMIC DNA]</scope>
    <source>
        <strain evidence="2 3">GD/7</strain>
    </source>
</reference>
<dbReference type="AlphaFoldDB" id="D4J509"/>
<reference evidence="2 3" key="2">
    <citation type="submission" date="2010-03" db="EMBL/GenBank/DDBJ databases">
        <authorList>
            <person name="Pajon A."/>
        </authorList>
    </citation>
    <scope>NUCLEOTIDE SEQUENCE [LARGE SCALE GENOMIC DNA]</scope>
    <source>
        <strain evidence="2 3">GD/7</strain>
    </source>
</reference>
<feature type="transmembrane region" description="Helical" evidence="1">
    <location>
        <begin position="27"/>
        <end position="47"/>
    </location>
</feature>
<name>D4J509_9FIRM</name>
<dbReference type="EMBL" id="FP929038">
    <property type="protein sequence ID" value="CBK79430.1"/>
    <property type="molecule type" value="Genomic_DNA"/>
</dbReference>
<sequence length="74" mass="9092">MPQVYEPEFKRKLVRLHLEEGRSYYSLFQRLSIGIFRFFQIFILCIFPKSKKSKKRHPLIFSLYLIQSHIKRCL</sequence>
<dbReference type="HOGENOM" id="CLU_2681367_0_0_9"/>
<proteinExistence type="predicted"/>